<feature type="transmembrane region" description="Helical" evidence="2">
    <location>
        <begin position="54"/>
        <end position="72"/>
    </location>
</feature>
<keyword evidence="2" id="KW-0472">Membrane</keyword>
<keyword evidence="2" id="KW-0812">Transmembrane</keyword>
<feature type="region of interest" description="Disordered" evidence="1">
    <location>
        <begin position="1"/>
        <end position="27"/>
    </location>
</feature>
<protein>
    <submittedName>
        <fullName evidence="3">Uncharacterized protein</fullName>
    </submittedName>
</protein>
<gene>
    <name evidence="3" type="ORF">HJC23_009792</name>
</gene>
<comment type="caution">
    <text evidence="3">The sequence shown here is derived from an EMBL/GenBank/DDBJ whole genome shotgun (WGS) entry which is preliminary data.</text>
</comment>
<evidence type="ECO:0000256" key="1">
    <source>
        <dbReference type="SAM" id="MobiDB-lite"/>
    </source>
</evidence>
<evidence type="ECO:0000256" key="2">
    <source>
        <dbReference type="SAM" id="Phobius"/>
    </source>
</evidence>
<feature type="compositionally biased region" description="Basic and acidic residues" evidence="1">
    <location>
        <begin position="95"/>
        <end position="106"/>
    </location>
</feature>
<reference evidence="3 4" key="1">
    <citation type="journal article" date="2020" name="G3 (Bethesda)">
        <title>Improved Reference Genome for Cyclotella cryptica CCMP332, a Model for Cell Wall Morphogenesis, Salinity Adaptation, and Lipid Production in Diatoms (Bacillariophyta).</title>
        <authorList>
            <person name="Roberts W.R."/>
            <person name="Downey K.M."/>
            <person name="Ruck E.C."/>
            <person name="Traller J.C."/>
            <person name="Alverson A.J."/>
        </authorList>
    </citation>
    <scope>NUCLEOTIDE SEQUENCE [LARGE SCALE GENOMIC DNA]</scope>
    <source>
        <strain evidence="3 4">CCMP332</strain>
    </source>
</reference>
<feature type="compositionally biased region" description="Polar residues" evidence="1">
    <location>
        <begin position="1"/>
        <end position="21"/>
    </location>
</feature>
<dbReference type="AlphaFoldDB" id="A0ABD3PRW4"/>
<dbReference type="EMBL" id="JABMIG020000124">
    <property type="protein sequence ID" value="KAL3790692.1"/>
    <property type="molecule type" value="Genomic_DNA"/>
</dbReference>
<keyword evidence="2" id="KW-1133">Transmembrane helix</keyword>
<proteinExistence type="predicted"/>
<feature type="region of interest" description="Disordered" evidence="1">
    <location>
        <begin position="95"/>
        <end position="129"/>
    </location>
</feature>
<name>A0ABD3PRW4_9STRA</name>
<organism evidence="3 4">
    <name type="scientific">Cyclotella cryptica</name>
    <dbReference type="NCBI Taxonomy" id="29204"/>
    <lineage>
        <taxon>Eukaryota</taxon>
        <taxon>Sar</taxon>
        <taxon>Stramenopiles</taxon>
        <taxon>Ochrophyta</taxon>
        <taxon>Bacillariophyta</taxon>
        <taxon>Coscinodiscophyceae</taxon>
        <taxon>Thalassiosirophycidae</taxon>
        <taxon>Stephanodiscales</taxon>
        <taxon>Stephanodiscaceae</taxon>
        <taxon>Cyclotella</taxon>
    </lineage>
</organism>
<sequence length="129" mass="14458">MGSSASSPSRGKGKASSSGDNSGKGDVVVTDKMAYNNYQAALGKEDYMKTIKKGAFYSIFPVFVITMIRGQVRAYREKKKVKRGLALFEQEKKDYIEERKRQGSKGDDDDDEDDDDEDDKPKDKKKGKK</sequence>
<keyword evidence="4" id="KW-1185">Reference proteome</keyword>
<evidence type="ECO:0000313" key="3">
    <source>
        <dbReference type="EMBL" id="KAL3790692.1"/>
    </source>
</evidence>
<feature type="compositionally biased region" description="Acidic residues" evidence="1">
    <location>
        <begin position="107"/>
        <end position="118"/>
    </location>
</feature>
<accession>A0ABD3PRW4</accession>
<dbReference type="Proteomes" id="UP001516023">
    <property type="component" value="Unassembled WGS sequence"/>
</dbReference>
<evidence type="ECO:0000313" key="4">
    <source>
        <dbReference type="Proteomes" id="UP001516023"/>
    </source>
</evidence>